<dbReference type="GO" id="GO:0000139">
    <property type="term" value="C:Golgi membrane"/>
    <property type="evidence" value="ECO:0007669"/>
    <property type="project" value="UniProtKB-SubCell"/>
</dbReference>
<dbReference type="AlphaFoldDB" id="A0A9W2Z931"/>
<keyword evidence="2" id="KW-0328">Glycosyltransferase</keyword>
<dbReference type="GO" id="GO:0030246">
    <property type="term" value="F:carbohydrate binding"/>
    <property type="evidence" value="ECO:0007669"/>
    <property type="project" value="UniProtKB-KW"/>
</dbReference>
<dbReference type="PANTHER" id="PTHR11675:SF126">
    <property type="entry name" value="RICIN B LECTIN DOMAIN-CONTAINING PROTEIN"/>
    <property type="match status" value="1"/>
</dbReference>
<comment type="cofactor">
    <cofactor evidence="2">
        <name>Mn(2+)</name>
        <dbReference type="ChEBI" id="CHEBI:29035"/>
    </cofactor>
</comment>
<dbReference type="GO" id="GO:0006493">
    <property type="term" value="P:protein O-linked glycosylation"/>
    <property type="evidence" value="ECO:0007669"/>
    <property type="project" value="TreeGrafter"/>
</dbReference>
<sequence length="786" mass="89515">MPNKLFLTLYQPVDLEHFNDIKHSSRSDLFIISNMLAKAKKVSEMERRRRTVHRKVLEDDDEDDHSDVCLSPKAVILLTLFSIFLFSLLVVVIVLAFAGGSAPDYDEEEAIGIAKRSGNEQYSLPDMAQISNWGQDGIGVMIEASKLSREHHEEYIIGYRQFFFNKYLNDRISMRRRLPDTRPVGCEDAAVDHSQMTLTASVIVVFYNEPWTMLLRTVYSIVDRSPAALLKEVILVDDGSTADWLLYPKLEHYLSVLTKVQILRLPAKVGLTKARKLGVAAMSGDVVVFLHASCECTTGWLLPLLKRILNDNVSMAVPVVNAINADTFKYTAEPMSMTTVGSFTWDFRITKRPVKEVPTSWDERVTCPVVADGIFAVHRKTFLSLRGYDEHLEGMDAVHMELSIRTWMCSGGPIEMVLCSQVGYLKPKPRSLTEDELESSYSKDRILISEKWMGDYKIFVMERLPSLPIEPAPRDRPSLSGDLQCHSFSWYLQNVEPALMLHGVIAKRGKLTHMVNETVLIMAVEGTNAALVDWYVRPTTIWYLMESGQLKTIDNVCLVAKVNRKTNPIIQLGHLSVTKEAANHVHSQLQLEPKKETSGELDASQDRRHGFRKLQSYFKDLQPLQDGEKSEDNNDNHAEEAILQFRKEYAQYQENGKPDWLIPDKQSLALTSQAESSKAQQTTKFSSHIFLPKGSRKEKGSYNIMRAQTTNKLRTVPDINVKVESCQSRFGRRNHWMFTKTGVLRHIRLNVCLSVHKGTVYELQLRQCDDMDPSQIWHFLGLNLTM</sequence>
<dbReference type="Gene3D" id="2.80.10.50">
    <property type="match status" value="1"/>
</dbReference>
<gene>
    <name evidence="5" type="primary">LOC106075126</name>
</gene>
<dbReference type="InterPro" id="IPR035992">
    <property type="entry name" value="Ricin_B-like_lectins"/>
</dbReference>
<keyword evidence="1 2" id="KW-1015">Disulfide bond</keyword>
<keyword evidence="2" id="KW-0430">Lectin</keyword>
<dbReference type="SUPFAM" id="SSF53448">
    <property type="entry name" value="Nucleotide-diphospho-sugar transferases"/>
    <property type="match status" value="1"/>
</dbReference>
<dbReference type="GeneID" id="106075126"/>
<dbReference type="PANTHER" id="PTHR11675">
    <property type="entry name" value="N-ACETYLGALACTOSAMINYLTRANSFERASE"/>
    <property type="match status" value="1"/>
</dbReference>
<keyword evidence="2" id="KW-1133">Transmembrane helix</keyword>
<comment type="similarity">
    <text evidence="2">Belongs to the glycosyltransferase 2 family. GalNAc-T subfamily.</text>
</comment>
<dbReference type="InterPro" id="IPR029044">
    <property type="entry name" value="Nucleotide-diphossugar_trans"/>
</dbReference>
<dbReference type="SUPFAM" id="SSF50370">
    <property type="entry name" value="Ricin B-like lectins"/>
    <property type="match status" value="1"/>
</dbReference>
<name>A0A9W2Z931_BIOGL</name>
<keyword evidence="2" id="KW-0464">Manganese</keyword>
<keyword evidence="4" id="KW-1185">Reference proteome</keyword>
<keyword evidence="2" id="KW-0808">Transferase</keyword>
<comment type="subcellular location">
    <subcellularLocation>
        <location evidence="2">Golgi apparatus membrane</location>
        <topology evidence="2">Single-pass type II membrane protein</topology>
    </subcellularLocation>
</comment>
<proteinExistence type="inferred from homology"/>
<keyword evidence="2" id="KW-0333">Golgi apparatus</keyword>
<evidence type="ECO:0000256" key="2">
    <source>
        <dbReference type="RuleBase" id="RU361242"/>
    </source>
</evidence>
<feature type="transmembrane region" description="Helical" evidence="2">
    <location>
        <begin position="75"/>
        <end position="98"/>
    </location>
</feature>
<dbReference type="InterPro" id="IPR001173">
    <property type="entry name" value="Glyco_trans_2-like"/>
</dbReference>
<dbReference type="GO" id="GO:0004653">
    <property type="term" value="F:polypeptide N-acetylgalactosaminyltransferase activity"/>
    <property type="evidence" value="ECO:0007669"/>
    <property type="project" value="TreeGrafter"/>
</dbReference>
<dbReference type="RefSeq" id="XP_055871443.1">
    <property type="nucleotide sequence ID" value="XM_056015468.1"/>
</dbReference>
<evidence type="ECO:0000313" key="4">
    <source>
        <dbReference type="Proteomes" id="UP001165740"/>
    </source>
</evidence>
<dbReference type="OrthoDB" id="10284498at2759"/>
<organism evidence="4 5">
    <name type="scientific">Biomphalaria glabrata</name>
    <name type="common">Bloodfluke planorb</name>
    <name type="synonym">Freshwater snail</name>
    <dbReference type="NCBI Taxonomy" id="6526"/>
    <lineage>
        <taxon>Eukaryota</taxon>
        <taxon>Metazoa</taxon>
        <taxon>Spiralia</taxon>
        <taxon>Lophotrochozoa</taxon>
        <taxon>Mollusca</taxon>
        <taxon>Gastropoda</taxon>
        <taxon>Heterobranchia</taxon>
        <taxon>Euthyneura</taxon>
        <taxon>Panpulmonata</taxon>
        <taxon>Hygrophila</taxon>
        <taxon>Lymnaeoidea</taxon>
        <taxon>Planorbidae</taxon>
        <taxon>Biomphalaria</taxon>
    </lineage>
</organism>
<dbReference type="Gene3D" id="3.90.550.10">
    <property type="entry name" value="Spore Coat Polysaccharide Biosynthesis Protein SpsA, Chain A"/>
    <property type="match status" value="1"/>
</dbReference>
<keyword evidence="2" id="KW-0812">Transmembrane</keyword>
<reference evidence="5" key="1">
    <citation type="submission" date="2025-08" db="UniProtKB">
        <authorList>
            <consortium name="RefSeq"/>
        </authorList>
    </citation>
    <scope>IDENTIFICATION</scope>
</reference>
<feature type="domain" description="Glycosyltransferase 2-like" evidence="3">
    <location>
        <begin position="201"/>
        <end position="335"/>
    </location>
</feature>
<comment type="pathway">
    <text evidence="2">Protein modification; protein glycosylation.</text>
</comment>
<dbReference type="Pfam" id="PF00535">
    <property type="entry name" value="Glycos_transf_2"/>
    <property type="match status" value="1"/>
</dbReference>
<accession>A0A9W2Z931</accession>
<dbReference type="Proteomes" id="UP001165740">
    <property type="component" value="Chromosome 17"/>
</dbReference>
<dbReference type="PROSITE" id="PS50231">
    <property type="entry name" value="RICIN_B_LECTIN"/>
    <property type="match status" value="1"/>
</dbReference>
<evidence type="ECO:0000256" key="1">
    <source>
        <dbReference type="ARBA" id="ARBA00023157"/>
    </source>
</evidence>
<evidence type="ECO:0000313" key="5">
    <source>
        <dbReference type="RefSeq" id="XP_055871443.1"/>
    </source>
</evidence>
<keyword evidence="2" id="KW-0472">Membrane</keyword>
<dbReference type="EC" id="2.4.1.-" evidence="2"/>
<evidence type="ECO:0000259" key="3">
    <source>
        <dbReference type="Pfam" id="PF00535"/>
    </source>
</evidence>
<protein>
    <recommendedName>
        <fullName evidence="2">Polypeptide N-acetylgalactosaminyltransferase</fullName>
        <ecNumber evidence="2">2.4.1.-</ecNumber>
    </recommendedName>
    <alternativeName>
        <fullName evidence="2">Protein-UDP acetylgalactosaminyltransferase</fullName>
    </alternativeName>
</protein>